<dbReference type="InterPro" id="IPR050097">
    <property type="entry name" value="Ferredoxin-NADP_redctase_2"/>
</dbReference>
<proteinExistence type="predicted"/>
<dbReference type="SUPFAM" id="SSF51905">
    <property type="entry name" value="FAD/NAD(P)-binding domain"/>
    <property type="match status" value="1"/>
</dbReference>
<comment type="caution">
    <text evidence="6">The sequence shown here is derived from an EMBL/GenBank/DDBJ whole genome shotgun (WGS) entry which is preliminary data.</text>
</comment>
<keyword evidence="2" id="KW-0560">Oxidoreductase</keyword>
<reference evidence="5" key="3">
    <citation type="submission" date="2020-02" db="EMBL/GenBank/DDBJ databases">
        <authorList>
            <person name="Matsumoto Y."/>
            <person name="Motooka D."/>
            <person name="Nakamura S."/>
        </authorList>
    </citation>
    <scope>NUCLEOTIDE SEQUENCE</scope>
    <source>
        <strain evidence="5">JCM 6377</strain>
    </source>
</reference>
<evidence type="ECO:0000256" key="3">
    <source>
        <dbReference type="ARBA" id="ARBA00048132"/>
    </source>
</evidence>
<reference evidence="6 7" key="1">
    <citation type="submission" date="2017-10" db="EMBL/GenBank/DDBJ databases">
        <title>The new phylogeny of genus Mycobacterium.</title>
        <authorList>
            <person name="Tortoli E."/>
            <person name="Trovato A."/>
            <person name="Cirillo D.M."/>
        </authorList>
    </citation>
    <scope>NUCLEOTIDE SEQUENCE [LARGE SCALE GENOMIC DNA]</scope>
    <source>
        <strain evidence="6 7">CCUG37673</strain>
    </source>
</reference>
<dbReference type="Gene3D" id="3.50.50.60">
    <property type="entry name" value="FAD/NAD(P)-binding domain"/>
    <property type="match status" value="2"/>
</dbReference>
<feature type="domain" description="FAD/NAD(P)-binding" evidence="4">
    <location>
        <begin position="7"/>
        <end position="238"/>
    </location>
</feature>
<evidence type="ECO:0000256" key="1">
    <source>
        <dbReference type="ARBA" id="ARBA00022630"/>
    </source>
</evidence>
<evidence type="ECO:0000259" key="4">
    <source>
        <dbReference type="Pfam" id="PF07992"/>
    </source>
</evidence>
<keyword evidence="1" id="KW-0285">Flavoprotein</keyword>
<gene>
    <name evidence="6" type="ORF">CQY20_19930</name>
    <name evidence="5" type="ORF">MAGR_63430</name>
</gene>
<organism evidence="6 7">
    <name type="scientific">Mycolicibacterium agri</name>
    <name type="common">Mycobacterium agri</name>
    <dbReference type="NCBI Taxonomy" id="36811"/>
    <lineage>
        <taxon>Bacteria</taxon>
        <taxon>Bacillati</taxon>
        <taxon>Actinomycetota</taxon>
        <taxon>Actinomycetes</taxon>
        <taxon>Mycobacteriales</taxon>
        <taxon>Mycobacteriaceae</taxon>
        <taxon>Mycolicibacterium</taxon>
    </lineage>
</organism>
<accession>A0A2A7MWQ4</accession>
<dbReference type="Proteomes" id="UP000220914">
    <property type="component" value="Unassembled WGS sequence"/>
</dbReference>
<dbReference type="Pfam" id="PF07992">
    <property type="entry name" value="Pyr_redox_2"/>
    <property type="match status" value="1"/>
</dbReference>
<evidence type="ECO:0000313" key="6">
    <source>
        <dbReference type="EMBL" id="PEG36165.1"/>
    </source>
</evidence>
<dbReference type="EMBL" id="PDCP01000037">
    <property type="protein sequence ID" value="PEG36165.1"/>
    <property type="molecule type" value="Genomic_DNA"/>
</dbReference>
<dbReference type="InterPro" id="IPR023753">
    <property type="entry name" value="FAD/NAD-binding_dom"/>
</dbReference>
<evidence type="ECO:0000256" key="2">
    <source>
        <dbReference type="ARBA" id="ARBA00023002"/>
    </source>
</evidence>
<evidence type="ECO:0000313" key="5">
    <source>
        <dbReference type="EMBL" id="GFG54902.1"/>
    </source>
</evidence>
<dbReference type="RefSeq" id="WP_097941809.1">
    <property type="nucleotide sequence ID" value="NZ_BLKS01000003.1"/>
</dbReference>
<dbReference type="PRINTS" id="PR00469">
    <property type="entry name" value="PNDRDTASEII"/>
</dbReference>
<keyword evidence="7" id="KW-1185">Reference proteome</keyword>
<evidence type="ECO:0000313" key="7">
    <source>
        <dbReference type="Proteomes" id="UP000220914"/>
    </source>
</evidence>
<dbReference type="AlphaFoldDB" id="A0A2A7MWQ4"/>
<dbReference type="PANTHER" id="PTHR48105">
    <property type="entry name" value="THIOREDOXIN REDUCTASE 1-RELATED-RELATED"/>
    <property type="match status" value="1"/>
</dbReference>
<dbReference type="Proteomes" id="UP000465302">
    <property type="component" value="Unassembled WGS sequence"/>
</dbReference>
<dbReference type="EMBL" id="BLKS01000003">
    <property type="protein sequence ID" value="GFG54902.1"/>
    <property type="molecule type" value="Genomic_DNA"/>
</dbReference>
<comment type="catalytic activity">
    <reaction evidence="3">
        <text>[thioredoxin]-dithiol + NADP(+) = [thioredoxin]-disulfide + NADPH + H(+)</text>
        <dbReference type="Rhea" id="RHEA:20345"/>
        <dbReference type="Rhea" id="RHEA-COMP:10698"/>
        <dbReference type="Rhea" id="RHEA-COMP:10700"/>
        <dbReference type="ChEBI" id="CHEBI:15378"/>
        <dbReference type="ChEBI" id="CHEBI:29950"/>
        <dbReference type="ChEBI" id="CHEBI:50058"/>
        <dbReference type="ChEBI" id="CHEBI:57783"/>
        <dbReference type="ChEBI" id="CHEBI:58349"/>
        <dbReference type="EC" id="1.8.1.9"/>
    </reaction>
</comment>
<dbReference type="GO" id="GO:0004791">
    <property type="term" value="F:thioredoxin-disulfide reductase (NADPH) activity"/>
    <property type="evidence" value="ECO:0007669"/>
    <property type="project" value="UniProtKB-EC"/>
</dbReference>
<reference evidence="5 8" key="2">
    <citation type="journal article" date="2019" name="Emerg. Microbes Infect.">
        <title>Comprehensive subspecies identification of 175 nontuberculous mycobacteria species based on 7547 genomic profiles.</title>
        <authorList>
            <person name="Matsumoto Y."/>
            <person name="Kinjo T."/>
            <person name="Motooka D."/>
            <person name="Nabeya D."/>
            <person name="Jung N."/>
            <person name="Uechi K."/>
            <person name="Horii T."/>
            <person name="Iida T."/>
            <person name="Fujita J."/>
            <person name="Nakamura S."/>
        </authorList>
    </citation>
    <scope>NUCLEOTIDE SEQUENCE [LARGE SCALE GENOMIC DNA]</scope>
    <source>
        <strain evidence="5 8">JCM 6377</strain>
    </source>
</reference>
<dbReference type="PRINTS" id="PR00368">
    <property type="entry name" value="FADPNR"/>
</dbReference>
<name>A0A2A7MWQ4_MYCAG</name>
<evidence type="ECO:0000313" key="8">
    <source>
        <dbReference type="Proteomes" id="UP000465302"/>
    </source>
</evidence>
<dbReference type="OrthoDB" id="9806179at2"/>
<dbReference type="InterPro" id="IPR036188">
    <property type="entry name" value="FAD/NAD-bd_sf"/>
</dbReference>
<sequence>MRGRPRDLVVVGSGPAGYAAAIYGARGGLDTLVVEGHAPGGALMEAGQVDSYPGFSRRVRGRGLAGAMRAQAQHFGAEFCGGDVDAFGLDNDVKSICVNDGLYRTSALILAMGATNRTLGVPGERDLRGFGVSTSAKRDGEQFAGRDVAVVGGGDAAVEEASFLATLAGRVTVIHRRPRLRVSAQVARLRDQPNVEVLHSTEVLAVRGRRRVTGLRLRSVPTGTDYDLACDAVFVSIWL</sequence>
<protein>
    <submittedName>
        <fullName evidence="6">Thioredoxin reductase</fullName>
    </submittedName>
</protein>